<gene>
    <name evidence="1" type="ORF">CCACVL1_11385</name>
</gene>
<reference evidence="1 2" key="1">
    <citation type="submission" date="2013-09" db="EMBL/GenBank/DDBJ databases">
        <title>Corchorus capsularis genome sequencing.</title>
        <authorList>
            <person name="Alam M."/>
            <person name="Haque M.S."/>
            <person name="Islam M.S."/>
            <person name="Emdad E.M."/>
            <person name="Islam M.M."/>
            <person name="Ahmed B."/>
            <person name="Halim A."/>
            <person name="Hossen Q.M.M."/>
            <person name="Hossain M.Z."/>
            <person name="Ahmed R."/>
            <person name="Khan M.M."/>
            <person name="Islam R."/>
            <person name="Rashid M.M."/>
            <person name="Khan S.A."/>
            <person name="Rahman M.S."/>
            <person name="Alam M."/>
        </authorList>
    </citation>
    <scope>NUCLEOTIDE SEQUENCE [LARGE SCALE GENOMIC DNA]</scope>
    <source>
        <strain evidence="2">cv. CVL-1</strain>
        <tissue evidence="1">Whole seedling</tissue>
    </source>
</reference>
<evidence type="ECO:0000313" key="2">
    <source>
        <dbReference type="Proteomes" id="UP000188268"/>
    </source>
</evidence>
<proteinExistence type="predicted"/>
<dbReference type="AlphaFoldDB" id="A0A1R3ILM6"/>
<dbReference type="Gramene" id="OMO83475">
    <property type="protein sequence ID" value="OMO83475"/>
    <property type="gene ID" value="CCACVL1_11385"/>
</dbReference>
<keyword evidence="2" id="KW-1185">Reference proteome</keyword>
<accession>A0A1R3ILM6</accession>
<evidence type="ECO:0000313" key="1">
    <source>
        <dbReference type="EMBL" id="OMO83475.1"/>
    </source>
</evidence>
<dbReference type="EMBL" id="AWWV01009861">
    <property type="protein sequence ID" value="OMO83475.1"/>
    <property type="molecule type" value="Genomic_DNA"/>
</dbReference>
<protein>
    <submittedName>
        <fullName evidence="1">Uncharacterized protein</fullName>
    </submittedName>
</protein>
<sequence>MTSQQRRKWEHKARSVVVVIATSIQTNVIGYISTVAAAGSEPLVAERSLEEKRGRSREEEI</sequence>
<comment type="caution">
    <text evidence="1">The sequence shown here is derived from an EMBL/GenBank/DDBJ whole genome shotgun (WGS) entry which is preliminary data.</text>
</comment>
<organism evidence="1 2">
    <name type="scientific">Corchorus capsularis</name>
    <name type="common">Jute</name>
    <dbReference type="NCBI Taxonomy" id="210143"/>
    <lineage>
        <taxon>Eukaryota</taxon>
        <taxon>Viridiplantae</taxon>
        <taxon>Streptophyta</taxon>
        <taxon>Embryophyta</taxon>
        <taxon>Tracheophyta</taxon>
        <taxon>Spermatophyta</taxon>
        <taxon>Magnoliopsida</taxon>
        <taxon>eudicotyledons</taxon>
        <taxon>Gunneridae</taxon>
        <taxon>Pentapetalae</taxon>
        <taxon>rosids</taxon>
        <taxon>malvids</taxon>
        <taxon>Malvales</taxon>
        <taxon>Malvaceae</taxon>
        <taxon>Grewioideae</taxon>
        <taxon>Apeibeae</taxon>
        <taxon>Corchorus</taxon>
    </lineage>
</organism>
<dbReference type="Proteomes" id="UP000188268">
    <property type="component" value="Unassembled WGS sequence"/>
</dbReference>
<name>A0A1R3ILM6_COCAP</name>